<dbReference type="InterPro" id="IPR044855">
    <property type="entry name" value="CoA-Trfase_III_dom3_sf"/>
</dbReference>
<dbReference type="SUPFAM" id="SSF89796">
    <property type="entry name" value="CoA-transferase family III (CaiB/BaiF)"/>
    <property type="match status" value="1"/>
</dbReference>
<sequence>MSFKDVRIVDLTRVISGPFCTALLADLGADVIKVESKGQGDPVREQGVMVGGMSSYFANYNRNKRSIALDFYSPEGKQVLADLLAKADVLVENFRPDVLGKMGFTPDRLKAINPTLIHCNINGFGIDGPYADRPAFDFIVQAMSGFMSCNGKAEEPPMRSGVPIADLVCGLYAALGIAAALHGRDKRAEGSTLSVSMLASLMSMLSFHGTNFLNSGVAAPRTGNDHALVAPYGLFATADGEIAIAPSNEAVYQKLVKTLGLEKLLTDPAFATNEARTARRPEINALIEARTREASTEHWIEVLNKAGIPSGPVYGLDRAFDDPQVRSQGIVVETTRPGEVPLLILGSPIRGGDMEPGPGLPPPTLGEHTEALLREAGYDADRIGGLRTTGVI</sequence>
<proteinExistence type="predicted"/>
<dbReference type="InterPro" id="IPR050483">
    <property type="entry name" value="CoA-transferase_III_domain"/>
</dbReference>
<protein>
    <submittedName>
        <fullName evidence="2">CoA-transferase family III family protein 33</fullName>
        <ecNumber evidence="2">2.8.3.-</ecNumber>
    </submittedName>
</protein>
<evidence type="ECO:0000313" key="2">
    <source>
        <dbReference type="EMBL" id="CDX58879.1"/>
    </source>
</evidence>
<accession>A0A0K2W0W2</accession>
<reference evidence="3" key="1">
    <citation type="submission" date="2014-08" db="EMBL/GenBank/DDBJ databases">
        <authorList>
            <person name="Edwards T."/>
        </authorList>
    </citation>
    <scope>NUCLEOTIDE SEQUENCE [LARGE SCALE GENOMIC DNA]</scope>
</reference>
<dbReference type="EC" id="2.8.3.-" evidence="2"/>
<dbReference type="AlphaFoldDB" id="A0A0K2W0W2"/>
<dbReference type="PANTHER" id="PTHR48207">
    <property type="entry name" value="SUCCINATE--HYDROXYMETHYLGLUTARATE COA-TRANSFERASE"/>
    <property type="match status" value="1"/>
</dbReference>
<dbReference type="EMBL" id="CCND01000017">
    <property type="protein sequence ID" value="CDX58879.1"/>
    <property type="molecule type" value="Genomic_DNA"/>
</dbReference>
<dbReference type="Pfam" id="PF02515">
    <property type="entry name" value="CoA_transf_3"/>
    <property type="match status" value="1"/>
</dbReference>
<keyword evidence="1 2" id="KW-0808">Transferase</keyword>
<evidence type="ECO:0000313" key="3">
    <source>
        <dbReference type="Proteomes" id="UP000182888"/>
    </source>
</evidence>
<dbReference type="PANTHER" id="PTHR48207:SF3">
    <property type="entry name" value="SUCCINATE--HYDROXYMETHYLGLUTARATE COA-TRANSFERASE"/>
    <property type="match status" value="1"/>
</dbReference>
<dbReference type="Gene3D" id="3.30.1540.10">
    <property type="entry name" value="formyl-coa transferase, domain 3"/>
    <property type="match status" value="1"/>
</dbReference>
<dbReference type="GO" id="GO:0008410">
    <property type="term" value="F:CoA-transferase activity"/>
    <property type="evidence" value="ECO:0007669"/>
    <property type="project" value="TreeGrafter"/>
</dbReference>
<dbReference type="Gene3D" id="3.40.50.10540">
    <property type="entry name" value="Crotonobetainyl-coa:carnitine coa-transferase, domain 1"/>
    <property type="match status" value="1"/>
</dbReference>
<dbReference type="InterPro" id="IPR023606">
    <property type="entry name" value="CoA-Trfase_III_dom_1_sf"/>
</dbReference>
<organism evidence="2 3">
    <name type="scientific">Mesorhizobium plurifarium</name>
    <dbReference type="NCBI Taxonomy" id="69974"/>
    <lineage>
        <taxon>Bacteria</taxon>
        <taxon>Pseudomonadati</taxon>
        <taxon>Pseudomonadota</taxon>
        <taxon>Alphaproteobacteria</taxon>
        <taxon>Hyphomicrobiales</taxon>
        <taxon>Phyllobacteriaceae</taxon>
        <taxon>Mesorhizobium</taxon>
    </lineage>
</organism>
<name>A0A0K2W0W2_MESPL</name>
<dbReference type="Proteomes" id="UP000182888">
    <property type="component" value="Unassembled WGS sequence"/>
</dbReference>
<evidence type="ECO:0000256" key="1">
    <source>
        <dbReference type="ARBA" id="ARBA00022679"/>
    </source>
</evidence>
<dbReference type="InterPro" id="IPR003673">
    <property type="entry name" value="CoA-Trfase_fam_III"/>
</dbReference>
<gene>
    <name evidence="2" type="ORF">MPL1032_240305</name>
</gene>